<gene>
    <name evidence="2" type="ORF">US99_C0005G0007</name>
</gene>
<proteinExistence type="predicted"/>
<dbReference type="AlphaFoldDB" id="A0A0G0KTY5"/>
<evidence type="ECO:0000256" key="1">
    <source>
        <dbReference type="SAM" id="Phobius"/>
    </source>
</evidence>
<evidence type="ECO:0000313" key="3">
    <source>
        <dbReference type="Proteomes" id="UP000034324"/>
    </source>
</evidence>
<protein>
    <submittedName>
        <fullName evidence="2">Uncharacterized protein</fullName>
    </submittedName>
</protein>
<sequence length="74" mass="7810">MLIKGPKLLPTQWKLLASATSNIGQAIILFGLAAMFVPEALNLGGSFSKEFAVIILIGGLLFLIGAVIISKRGR</sequence>
<dbReference type="Proteomes" id="UP000034324">
    <property type="component" value="Unassembled WGS sequence"/>
</dbReference>
<keyword evidence="1" id="KW-1133">Transmembrane helix</keyword>
<feature type="transmembrane region" description="Helical" evidence="1">
    <location>
        <begin position="51"/>
        <end position="69"/>
    </location>
</feature>
<evidence type="ECO:0000313" key="2">
    <source>
        <dbReference type="EMBL" id="KKQ79015.1"/>
    </source>
</evidence>
<keyword evidence="1" id="KW-0472">Membrane</keyword>
<dbReference type="EMBL" id="LBVC01000005">
    <property type="protein sequence ID" value="KKQ79015.1"/>
    <property type="molecule type" value="Genomic_DNA"/>
</dbReference>
<organism evidence="2 3">
    <name type="scientific">Candidatus Daviesbacteria bacterium GW2011_GWF2_38_6</name>
    <dbReference type="NCBI Taxonomy" id="1618432"/>
    <lineage>
        <taxon>Bacteria</taxon>
        <taxon>Candidatus Daviesiibacteriota</taxon>
    </lineage>
</organism>
<reference evidence="2 3" key="1">
    <citation type="journal article" date="2015" name="Nature">
        <title>rRNA introns, odd ribosomes, and small enigmatic genomes across a large radiation of phyla.</title>
        <authorList>
            <person name="Brown C.T."/>
            <person name="Hug L.A."/>
            <person name="Thomas B.C."/>
            <person name="Sharon I."/>
            <person name="Castelle C.J."/>
            <person name="Singh A."/>
            <person name="Wilkins M.J."/>
            <person name="Williams K.H."/>
            <person name="Banfield J.F."/>
        </authorList>
    </citation>
    <scope>NUCLEOTIDE SEQUENCE [LARGE SCALE GENOMIC DNA]</scope>
</reference>
<keyword evidence="1" id="KW-0812">Transmembrane</keyword>
<name>A0A0G0KTY5_9BACT</name>
<feature type="transmembrane region" description="Helical" evidence="1">
    <location>
        <begin position="12"/>
        <end position="36"/>
    </location>
</feature>
<accession>A0A0G0KTY5</accession>
<comment type="caution">
    <text evidence="2">The sequence shown here is derived from an EMBL/GenBank/DDBJ whole genome shotgun (WGS) entry which is preliminary data.</text>
</comment>